<keyword evidence="5" id="KW-1185">Reference proteome</keyword>
<dbReference type="Proteomes" id="UP000197138">
    <property type="component" value="Unassembled WGS sequence"/>
</dbReference>
<evidence type="ECO:0000313" key="5">
    <source>
        <dbReference type="Proteomes" id="UP000233551"/>
    </source>
</evidence>
<dbReference type="GeneID" id="116194207"/>
<dbReference type="PANTHER" id="PTHR31672">
    <property type="entry name" value="BNACNNG10540D PROTEIN"/>
    <property type="match status" value="1"/>
</dbReference>
<reference evidence="2" key="2">
    <citation type="submission" date="2017-06" db="EMBL/GenBank/DDBJ databases">
        <title>The pomegranate genome and the genomics of punicalagin biosynthesis.</title>
        <authorList>
            <person name="Xu C."/>
        </authorList>
    </citation>
    <scope>NUCLEOTIDE SEQUENCE [LARGE SCALE GENOMIC DNA]</scope>
    <source>
        <tissue evidence="2">Fresh leaf</tissue>
    </source>
</reference>
<dbReference type="OrthoDB" id="661089at2759"/>
<proteinExistence type="predicted"/>
<dbReference type="Pfam" id="PF00646">
    <property type="entry name" value="F-box"/>
    <property type="match status" value="1"/>
</dbReference>
<reference evidence="3 5" key="3">
    <citation type="submission" date="2017-11" db="EMBL/GenBank/DDBJ databases">
        <title>De-novo sequencing of pomegranate (Punica granatum L.) genome.</title>
        <authorList>
            <person name="Akparov Z."/>
            <person name="Amiraslanov A."/>
            <person name="Hajiyeva S."/>
            <person name="Abbasov M."/>
            <person name="Kaur K."/>
            <person name="Hamwieh A."/>
            <person name="Solovyev V."/>
            <person name="Salamov A."/>
            <person name="Braich B."/>
            <person name="Kosarev P."/>
            <person name="Mahmoud A."/>
            <person name="Hajiyev E."/>
            <person name="Babayeva S."/>
            <person name="Izzatullayeva V."/>
            <person name="Mammadov A."/>
            <person name="Mammadov A."/>
            <person name="Sharifova S."/>
            <person name="Ojaghi J."/>
            <person name="Eynullazada K."/>
            <person name="Bayramov B."/>
            <person name="Abdulazimova A."/>
            <person name="Shahmuradov I."/>
        </authorList>
    </citation>
    <scope>NUCLEOTIDE SEQUENCE [LARGE SCALE GENOMIC DNA]</scope>
    <source>
        <strain evidence="3">AG2017</strain>
        <strain evidence="5">cv. AG2017</strain>
        <tissue evidence="3">Leaf</tissue>
    </source>
</reference>
<dbReference type="InterPro" id="IPR036047">
    <property type="entry name" value="F-box-like_dom_sf"/>
</dbReference>
<dbReference type="InterPro" id="IPR050796">
    <property type="entry name" value="SCF_F-box_component"/>
</dbReference>
<evidence type="ECO:0000313" key="4">
    <source>
        <dbReference type="Proteomes" id="UP000197138"/>
    </source>
</evidence>
<gene>
    <name evidence="2" type="ORF">CDL15_Pgr005898</name>
    <name evidence="3" type="ORF">CRG98_033372</name>
</gene>
<dbReference type="AlphaFoldDB" id="A0A218WH75"/>
<dbReference type="Proteomes" id="UP000233551">
    <property type="component" value="Unassembled WGS sequence"/>
</dbReference>
<protein>
    <recommendedName>
        <fullName evidence="1">F-box domain-containing protein</fullName>
    </recommendedName>
</protein>
<dbReference type="SUPFAM" id="SSF81383">
    <property type="entry name" value="F-box domain"/>
    <property type="match status" value="1"/>
</dbReference>
<name>A0A218WH75_PUNGR</name>
<dbReference type="InterPro" id="IPR001810">
    <property type="entry name" value="F-box_dom"/>
</dbReference>
<feature type="domain" description="F-box" evidence="1">
    <location>
        <begin position="14"/>
        <end position="60"/>
    </location>
</feature>
<sequence length="395" mass="44121">MESHVRTNPSANSSLGFCLLPSELIHNILLNLALPDIKSLGRANKCLSSIITDPNFVREFNNQSRSTSWLFFGKKRWPQDGILHGFTHRAGQWFMIPIAKLLKPVIFPGEDLYFLTANGNVFLFASNTQRALIAADLMNKRVKKIPPSPLGPRGTSSWRRYGMKLVGGLPGSGHFRFMFVEVVDNSPTLFLYCSETDQWQSMEAGENPSTFRGLGKAEDYMFLNLINGPQQNILVAVGSTEALRPLILRPRFANGRNPGAQLTATSGWIDRLHVYGDGYMVIVRSEDADRGMRMLGSIELWGLSMDGSQWEFASRVPEKLMERLRKPYGVLMGCLEAREGTVRAALVSTFEGQWDIIWLSYEVRGRVWAHVPVPDCQMKGSNMAGISFSSGLSLP</sequence>
<organism evidence="2 4">
    <name type="scientific">Punica granatum</name>
    <name type="common">Pomegranate</name>
    <dbReference type="NCBI Taxonomy" id="22663"/>
    <lineage>
        <taxon>Eukaryota</taxon>
        <taxon>Viridiplantae</taxon>
        <taxon>Streptophyta</taxon>
        <taxon>Embryophyta</taxon>
        <taxon>Tracheophyta</taxon>
        <taxon>Spermatophyta</taxon>
        <taxon>Magnoliopsida</taxon>
        <taxon>eudicotyledons</taxon>
        <taxon>Gunneridae</taxon>
        <taxon>Pentapetalae</taxon>
        <taxon>rosids</taxon>
        <taxon>malvids</taxon>
        <taxon>Myrtales</taxon>
        <taxon>Lythraceae</taxon>
        <taxon>Punica</taxon>
    </lineage>
</organism>
<reference evidence="4" key="1">
    <citation type="journal article" date="2017" name="Plant J.">
        <title>The pomegranate (Punica granatum L.) genome and the genomics of punicalagin biosynthesis.</title>
        <authorList>
            <person name="Qin G."/>
            <person name="Xu C."/>
            <person name="Ming R."/>
            <person name="Tang H."/>
            <person name="Guyot R."/>
            <person name="Kramer E.M."/>
            <person name="Hu Y."/>
            <person name="Yi X."/>
            <person name="Qi Y."/>
            <person name="Xu X."/>
            <person name="Gao Z."/>
            <person name="Pan H."/>
            <person name="Jian J."/>
            <person name="Tian Y."/>
            <person name="Yue Z."/>
            <person name="Xu Y."/>
        </authorList>
    </citation>
    <scope>NUCLEOTIDE SEQUENCE [LARGE SCALE GENOMIC DNA]</scope>
    <source>
        <strain evidence="4">cv. Dabenzi</strain>
    </source>
</reference>
<accession>A0A218WH75</accession>
<dbReference type="PROSITE" id="PS50181">
    <property type="entry name" value="FBOX"/>
    <property type="match status" value="1"/>
</dbReference>
<evidence type="ECO:0000259" key="1">
    <source>
        <dbReference type="PROSITE" id="PS50181"/>
    </source>
</evidence>
<evidence type="ECO:0000313" key="2">
    <source>
        <dbReference type="EMBL" id="OWM71710.1"/>
    </source>
</evidence>
<comment type="caution">
    <text evidence="2">The sequence shown here is derived from an EMBL/GenBank/DDBJ whole genome shotgun (WGS) entry which is preliminary data.</text>
</comment>
<dbReference type="EMBL" id="PGOL01002660">
    <property type="protein sequence ID" value="PKI46245.1"/>
    <property type="molecule type" value="Genomic_DNA"/>
</dbReference>
<evidence type="ECO:0000313" key="3">
    <source>
        <dbReference type="EMBL" id="PKI46245.1"/>
    </source>
</evidence>
<dbReference type="EMBL" id="MTKT01004399">
    <property type="protein sequence ID" value="OWM71710.1"/>
    <property type="molecule type" value="Genomic_DNA"/>
</dbReference>